<evidence type="ECO:0000256" key="19">
    <source>
        <dbReference type="SAM" id="MobiDB-lite"/>
    </source>
</evidence>
<feature type="domain" description="Myosin motor" evidence="21">
    <location>
        <begin position="4"/>
        <end position="707"/>
    </location>
</feature>
<keyword evidence="13" id="KW-0206">Cytoskeleton</keyword>
<accession>A0AAD9QE38</accession>
<feature type="region of interest" description="Disordered" evidence="19">
    <location>
        <begin position="985"/>
        <end position="1012"/>
    </location>
</feature>
<evidence type="ECO:0000256" key="3">
    <source>
        <dbReference type="ARBA" id="ARBA00012513"/>
    </source>
</evidence>
<dbReference type="InterPro" id="IPR036961">
    <property type="entry name" value="Kinesin_motor_dom_sf"/>
</dbReference>
<comment type="caution">
    <text evidence="22">The sequence shown here is derived from an EMBL/GenBank/DDBJ whole genome shotgun (WGS) entry which is preliminary data.</text>
</comment>
<evidence type="ECO:0000256" key="2">
    <source>
        <dbReference type="ARBA" id="ARBA00004316"/>
    </source>
</evidence>
<evidence type="ECO:0000313" key="22">
    <source>
        <dbReference type="EMBL" id="KAK2559210.1"/>
    </source>
</evidence>
<evidence type="ECO:0000256" key="8">
    <source>
        <dbReference type="ARBA" id="ARBA00022741"/>
    </source>
</evidence>
<evidence type="ECO:0000256" key="4">
    <source>
        <dbReference type="ARBA" id="ARBA00022490"/>
    </source>
</evidence>
<dbReference type="Gene3D" id="3.40.850.10">
    <property type="entry name" value="Kinesin motor domain"/>
    <property type="match status" value="1"/>
</dbReference>
<dbReference type="InterPro" id="IPR036860">
    <property type="entry name" value="SH2_dom_sf"/>
</dbReference>
<evidence type="ECO:0000256" key="10">
    <source>
        <dbReference type="ARBA" id="ARBA00022840"/>
    </source>
</evidence>
<dbReference type="SMART" id="SM00252">
    <property type="entry name" value="SH2"/>
    <property type="match status" value="1"/>
</dbReference>
<evidence type="ECO:0000256" key="14">
    <source>
        <dbReference type="ARBA" id="ARBA00023273"/>
    </source>
</evidence>
<keyword evidence="5" id="KW-0723">Serine/threonine-protein kinase</keyword>
<keyword evidence="23" id="KW-1185">Reference proteome</keyword>
<dbReference type="GO" id="GO:0016459">
    <property type="term" value="C:myosin complex"/>
    <property type="evidence" value="ECO:0007669"/>
    <property type="project" value="UniProtKB-KW"/>
</dbReference>
<protein>
    <recommendedName>
        <fullName evidence="3">non-specific serine/threonine protein kinase</fullName>
        <ecNumber evidence="3">2.7.11.1</ecNumber>
    </recommendedName>
</protein>
<dbReference type="Gene3D" id="1.20.58.530">
    <property type="match status" value="1"/>
</dbReference>
<dbReference type="EC" id="2.7.11.1" evidence="3"/>
<keyword evidence="11 18" id="KW-0518">Myosin</keyword>
<dbReference type="InterPro" id="IPR027417">
    <property type="entry name" value="P-loop_NTPase"/>
</dbReference>
<dbReference type="AlphaFoldDB" id="A0AAD9QE38"/>
<comment type="catalytic activity">
    <reaction evidence="16">
        <text>L-seryl-[protein] + ATP = O-phospho-L-seryl-[protein] + ADP + H(+)</text>
        <dbReference type="Rhea" id="RHEA:17989"/>
        <dbReference type="Rhea" id="RHEA-COMP:9863"/>
        <dbReference type="Rhea" id="RHEA-COMP:11604"/>
        <dbReference type="ChEBI" id="CHEBI:15378"/>
        <dbReference type="ChEBI" id="CHEBI:29999"/>
        <dbReference type="ChEBI" id="CHEBI:30616"/>
        <dbReference type="ChEBI" id="CHEBI:83421"/>
        <dbReference type="ChEBI" id="CHEBI:456216"/>
        <dbReference type="EC" id="2.7.11.1"/>
    </reaction>
</comment>
<keyword evidence="10 18" id="KW-0067">ATP-binding</keyword>
<dbReference type="GO" id="GO:0003779">
    <property type="term" value="F:actin binding"/>
    <property type="evidence" value="ECO:0007669"/>
    <property type="project" value="UniProtKB-KW"/>
</dbReference>
<evidence type="ECO:0000256" key="11">
    <source>
        <dbReference type="ARBA" id="ARBA00023123"/>
    </source>
</evidence>
<evidence type="ECO:0000256" key="6">
    <source>
        <dbReference type="ARBA" id="ARBA00022679"/>
    </source>
</evidence>
<dbReference type="SMART" id="SM00242">
    <property type="entry name" value="MYSc"/>
    <property type="match status" value="1"/>
</dbReference>
<keyword evidence="4" id="KW-0963">Cytoplasm</keyword>
<evidence type="ECO:0000313" key="23">
    <source>
        <dbReference type="Proteomes" id="UP001249851"/>
    </source>
</evidence>
<dbReference type="Pfam" id="PF00063">
    <property type="entry name" value="Myosin_head"/>
    <property type="match status" value="1"/>
</dbReference>
<evidence type="ECO:0000256" key="17">
    <source>
        <dbReference type="PROSITE-ProRule" id="PRU00191"/>
    </source>
</evidence>
<comment type="subcellular location">
    <subcellularLocation>
        <location evidence="2">Cell projection</location>
    </subcellularLocation>
    <subcellularLocation>
        <location evidence="1">Cytoplasm</location>
        <location evidence="1">Cytoskeleton</location>
    </subcellularLocation>
</comment>
<feature type="region of interest" description="Actin-binding" evidence="18">
    <location>
        <begin position="586"/>
        <end position="608"/>
    </location>
</feature>
<dbReference type="Gene3D" id="3.30.505.10">
    <property type="entry name" value="SH2 domain"/>
    <property type="match status" value="1"/>
</dbReference>
<keyword evidence="12 18" id="KW-0505">Motor protein</keyword>
<feature type="domain" description="SH2" evidence="20">
    <location>
        <begin position="879"/>
        <end position="951"/>
    </location>
</feature>
<organism evidence="22 23">
    <name type="scientific">Acropora cervicornis</name>
    <name type="common">Staghorn coral</name>
    <dbReference type="NCBI Taxonomy" id="6130"/>
    <lineage>
        <taxon>Eukaryota</taxon>
        <taxon>Metazoa</taxon>
        <taxon>Cnidaria</taxon>
        <taxon>Anthozoa</taxon>
        <taxon>Hexacorallia</taxon>
        <taxon>Scleractinia</taxon>
        <taxon>Astrocoeniina</taxon>
        <taxon>Acroporidae</taxon>
        <taxon>Acropora</taxon>
    </lineage>
</organism>
<dbReference type="SMART" id="SM00015">
    <property type="entry name" value="IQ"/>
    <property type="match status" value="1"/>
</dbReference>
<evidence type="ECO:0000256" key="16">
    <source>
        <dbReference type="ARBA" id="ARBA00048679"/>
    </source>
</evidence>
<keyword evidence="14" id="KW-0966">Cell projection</keyword>
<keyword evidence="6" id="KW-0808">Transferase</keyword>
<dbReference type="EMBL" id="JARQWQ010000041">
    <property type="protein sequence ID" value="KAK2559210.1"/>
    <property type="molecule type" value="Genomic_DNA"/>
</dbReference>
<keyword evidence="9" id="KW-0418">Kinase</keyword>
<evidence type="ECO:0000256" key="18">
    <source>
        <dbReference type="PROSITE-ProRule" id="PRU00782"/>
    </source>
</evidence>
<dbReference type="InterPro" id="IPR052409">
    <property type="entry name" value="Myosin-III_kinase_activity"/>
</dbReference>
<dbReference type="SUPFAM" id="SSF55550">
    <property type="entry name" value="SH2 domain"/>
    <property type="match status" value="1"/>
</dbReference>
<dbReference type="PANTHER" id="PTHR46256:SF5">
    <property type="entry name" value="MYOSIN-IIIB-LIKE"/>
    <property type="match status" value="1"/>
</dbReference>
<evidence type="ECO:0000259" key="21">
    <source>
        <dbReference type="PROSITE" id="PS51456"/>
    </source>
</evidence>
<evidence type="ECO:0000256" key="12">
    <source>
        <dbReference type="ARBA" id="ARBA00023175"/>
    </source>
</evidence>
<sequence>MKRGCADDLATLLELDPMIILDEVHARYNQDIIYTYVGDILIALNPFKRLDIYNKNTARKYKMTQKSLHPPHIFAVADMAYQEMMGIRGGVPQSQCCVISGESGAGKTETAKLLISQLVELSKGTSLLEQQILQVNPLLEAFGNAQTVMNDNSSRFGKYIQLKFRDGVVIGAKISEYLLEKSRVVRQNKGEENFHIFYYLFAGLSSEEQSASQYGLTRPDQYCYLSDGALSYKRKIRKNKALFDELLNAMDTVGFLDEEQQDMFIVLSGILNLGNVVFEMDENEGAFVKDTQGALAIASKLLGLDTEKVAEALTSTSTVTRGSVIKRRLKHHQAIDVRDATAKVLYGRLFGWIVNKVNQLMAPPMASRNDQITEIGILDIFGFEHFEKNSFEQACINLANEQLQFFFNQHIFMWEQVEYSKEGIDWSGINFADNKPILDLFFNKPIGLLALLDEESHFPQSTDQSFVQKLVQNFGRSRIFIPSRQSDSTKFGIFHYAGKVEYDVTGFLEKNRDTLPSGVMDILRLSDNSLVSSVFKGTITRTGTLALQGRVSQGNRVGRTRKLSKGRPVMPKTKKLTVAAQFKTSLDVLMERMTAANPHFIRCLKPNVNKVCDNFDLNYVREQLAYTGVLETTRIRKEGYAVRIPFSDFVERYKLVLYTTNLPTTEGSCRQILRRSQLEGWQIGKTKVFLKYWHTETLAEELEKAQRAVITIQKGVRGFLARRRYKQLREQAMINSKKASAFLKHSCTCGSNLFLKQDELRHQDFKRREEILKSRTQNYACLDFSKSFDEDDEDFPPPPPEALGLPPKMKSQASLEEVEFMDDLNGDLENEEDVFIAPPDPIKSEFGGLPSKEAAVQWFQETQAPKGVVQEANGVFSEWFHGIISRRESERLLSDKPAGCFLIRVSESRFGYTLSYRVQSRCKHFMIDQTRSGKFVIVGMPKVYKSLKEMVPLTDGDLLLLPCGQESKEEADYVQLITVLEEKKKKKNGNGNAPPVPPKSPKKKIDSLPPPLPARNYQGESGIVMVCSLLISLVSLTPHPARKPMRLQKNSHVFVQSQPLKTSRACAQLESASQRINLLPFTKDFRGGEQLNETKD</sequence>
<evidence type="ECO:0000256" key="7">
    <source>
        <dbReference type="ARBA" id="ARBA00022737"/>
    </source>
</evidence>
<dbReference type="SUPFAM" id="SSF52540">
    <property type="entry name" value="P-loop containing nucleoside triphosphate hydrolases"/>
    <property type="match status" value="1"/>
</dbReference>
<dbReference type="PROSITE" id="PS50001">
    <property type="entry name" value="SH2"/>
    <property type="match status" value="1"/>
</dbReference>
<dbReference type="Pfam" id="PF00017">
    <property type="entry name" value="SH2"/>
    <property type="match status" value="1"/>
</dbReference>
<feature type="binding site" evidence="18">
    <location>
        <begin position="101"/>
        <end position="108"/>
    </location>
    <ligand>
        <name>ATP</name>
        <dbReference type="ChEBI" id="CHEBI:30616"/>
    </ligand>
</feature>
<dbReference type="GO" id="GO:0030832">
    <property type="term" value="P:regulation of actin filament length"/>
    <property type="evidence" value="ECO:0007669"/>
    <property type="project" value="TreeGrafter"/>
</dbReference>
<evidence type="ECO:0000256" key="9">
    <source>
        <dbReference type="ARBA" id="ARBA00022777"/>
    </source>
</evidence>
<dbReference type="PANTHER" id="PTHR46256">
    <property type="entry name" value="AGAP011099-PA"/>
    <property type="match status" value="1"/>
</dbReference>
<proteinExistence type="inferred from homology"/>
<name>A0AAD9QE38_ACRCE</name>
<dbReference type="PROSITE" id="PS50096">
    <property type="entry name" value="IQ"/>
    <property type="match status" value="1"/>
</dbReference>
<evidence type="ECO:0000256" key="15">
    <source>
        <dbReference type="ARBA" id="ARBA00047899"/>
    </source>
</evidence>
<dbReference type="Pfam" id="PF00612">
    <property type="entry name" value="IQ"/>
    <property type="match status" value="1"/>
</dbReference>
<dbReference type="Gene3D" id="1.20.120.720">
    <property type="entry name" value="Myosin VI head, motor domain, U50 subdomain"/>
    <property type="match status" value="1"/>
</dbReference>
<dbReference type="InterPro" id="IPR001609">
    <property type="entry name" value="Myosin_head_motor_dom-like"/>
</dbReference>
<evidence type="ECO:0000256" key="1">
    <source>
        <dbReference type="ARBA" id="ARBA00004245"/>
    </source>
</evidence>
<comment type="similarity">
    <text evidence="18">Belongs to the TRAFAC class myosin-kinesin ATPase superfamily. Myosin family.</text>
</comment>
<keyword evidence="8 18" id="KW-0547">Nucleotide-binding</keyword>
<evidence type="ECO:0000259" key="20">
    <source>
        <dbReference type="PROSITE" id="PS50001"/>
    </source>
</evidence>
<dbReference type="GO" id="GO:0042995">
    <property type="term" value="C:cell projection"/>
    <property type="evidence" value="ECO:0007669"/>
    <property type="project" value="UniProtKB-SubCell"/>
</dbReference>
<reference evidence="22" key="2">
    <citation type="journal article" date="2023" name="Science">
        <title>Genomic signatures of disease resistance in endangered staghorn corals.</title>
        <authorList>
            <person name="Vollmer S.V."/>
            <person name="Selwyn J.D."/>
            <person name="Despard B.A."/>
            <person name="Roesel C.L."/>
        </authorList>
    </citation>
    <scope>NUCLEOTIDE SEQUENCE</scope>
    <source>
        <strain evidence="22">K2</strain>
    </source>
</reference>
<gene>
    <name evidence="22" type="ORF">P5673_018347</name>
</gene>
<dbReference type="Gene3D" id="1.20.5.4820">
    <property type="match status" value="1"/>
</dbReference>
<dbReference type="PROSITE" id="PS51456">
    <property type="entry name" value="MYOSIN_MOTOR"/>
    <property type="match status" value="1"/>
</dbReference>
<comment type="catalytic activity">
    <reaction evidence="15">
        <text>L-threonyl-[protein] + ATP = O-phospho-L-threonyl-[protein] + ADP + H(+)</text>
        <dbReference type="Rhea" id="RHEA:46608"/>
        <dbReference type="Rhea" id="RHEA-COMP:11060"/>
        <dbReference type="Rhea" id="RHEA-COMP:11605"/>
        <dbReference type="ChEBI" id="CHEBI:15378"/>
        <dbReference type="ChEBI" id="CHEBI:30013"/>
        <dbReference type="ChEBI" id="CHEBI:30616"/>
        <dbReference type="ChEBI" id="CHEBI:61977"/>
        <dbReference type="ChEBI" id="CHEBI:456216"/>
        <dbReference type="EC" id="2.7.11.1"/>
    </reaction>
</comment>
<keyword evidence="17" id="KW-0727">SH2 domain</keyword>
<dbReference type="InterPro" id="IPR000048">
    <property type="entry name" value="IQ_motif_EF-hand-BS"/>
</dbReference>
<dbReference type="GO" id="GO:0000146">
    <property type="term" value="F:microfilament motor activity"/>
    <property type="evidence" value="ECO:0007669"/>
    <property type="project" value="TreeGrafter"/>
</dbReference>
<keyword evidence="18" id="KW-0009">Actin-binding</keyword>
<keyword evidence="7" id="KW-0677">Repeat</keyword>
<dbReference type="Proteomes" id="UP001249851">
    <property type="component" value="Unassembled WGS sequence"/>
</dbReference>
<dbReference type="InterPro" id="IPR000980">
    <property type="entry name" value="SH2"/>
</dbReference>
<dbReference type="GO" id="GO:0005524">
    <property type="term" value="F:ATP binding"/>
    <property type="evidence" value="ECO:0007669"/>
    <property type="project" value="UniProtKB-UniRule"/>
</dbReference>
<reference evidence="22" key="1">
    <citation type="journal article" date="2023" name="G3 (Bethesda)">
        <title>Whole genome assembly and annotation of the endangered Caribbean coral Acropora cervicornis.</title>
        <authorList>
            <person name="Selwyn J.D."/>
            <person name="Vollmer S.V."/>
        </authorList>
    </citation>
    <scope>NUCLEOTIDE SEQUENCE</scope>
    <source>
        <strain evidence="22">K2</strain>
    </source>
</reference>
<evidence type="ECO:0000256" key="5">
    <source>
        <dbReference type="ARBA" id="ARBA00022527"/>
    </source>
</evidence>
<dbReference type="Gene3D" id="1.10.10.820">
    <property type="match status" value="1"/>
</dbReference>
<dbReference type="PRINTS" id="PR00193">
    <property type="entry name" value="MYOSINHEAVY"/>
</dbReference>
<dbReference type="GO" id="GO:0004674">
    <property type="term" value="F:protein serine/threonine kinase activity"/>
    <property type="evidence" value="ECO:0007669"/>
    <property type="project" value="UniProtKB-KW"/>
</dbReference>
<evidence type="ECO:0000256" key="13">
    <source>
        <dbReference type="ARBA" id="ARBA00023212"/>
    </source>
</evidence>